<feature type="compositionally biased region" description="Basic and acidic residues" evidence="1">
    <location>
        <begin position="246"/>
        <end position="256"/>
    </location>
</feature>
<dbReference type="Proteomes" id="UP000242188">
    <property type="component" value="Unassembled WGS sequence"/>
</dbReference>
<reference evidence="2 3" key="1">
    <citation type="journal article" date="2017" name="Nat. Ecol. Evol.">
        <title>Scallop genome provides insights into evolution of bilaterian karyotype and development.</title>
        <authorList>
            <person name="Wang S."/>
            <person name="Zhang J."/>
            <person name="Jiao W."/>
            <person name="Li J."/>
            <person name="Xun X."/>
            <person name="Sun Y."/>
            <person name="Guo X."/>
            <person name="Huan P."/>
            <person name="Dong B."/>
            <person name="Zhang L."/>
            <person name="Hu X."/>
            <person name="Sun X."/>
            <person name="Wang J."/>
            <person name="Zhao C."/>
            <person name="Wang Y."/>
            <person name="Wang D."/>
            <person name="Huang X."/>
            <person name="Wang R."/>
            <person name="Lv J."/>
            <person name="Li Y."/>
            <person name="Zhang Z."/>
            <person name="Liu B."/>
            <person name="Lu W."/>
            <person name="Hui Y."/>
            <person name="Liang J."/>
            <person name="Zhou Z."/>
            <person name="Hou R."/>
            <person name="Li X."/>
            <person name="Liu Y."/>
            <person name="Li H."/>
            <person name="Ning X."/>
            <person name="Lin Y."/>
            <person name="Zhao L."/>
            <person name="Xing Q."/>
            <person name="Dou J."/>
            <person name="Li Y."/>
            <person name="Mao J."/>
            <person name="Guo H."/>
            <person name="Dou H."/>
            <person name="Li T."/>
            <person name="Mu C."/>
            <person name="Jiang W."/>
            <person name="Fu Q."/>
            <person name="Fu X."/>
            <person name="Miao Y."/>
            <person name="Liu J."/>
            <person name="Yu Q."/>
            <person name="Li R."/>
            <person name="Liao H."/>
            <person name="Li X."/>
            <person name="Kong Y."/>
            <person name="Jiang Z."/>
            <person name="Chourrout D."/>
            <person name="Li R."/>
            <person name="Bao Z."/>
        </authorList>
    </citation>
    <scope>NUCLEOTIDE SEQUENCE [LARGE SCALE GENOMIC DNA]</scope>
    <source>
        <strain evidence="2 3">PY_sf001</strain>
    </source>
</reference>
<dbReference type="AlphaFoldDB" id="A0A210QUQ8"/>
<feature type="compositionally biased region" description="Low complexity" evidence="1">
    <location>
        <begin position="223"/>
        <end position="241"/>
    </location>
</feature>
<comment type="caution">
    <text evidence="2">The sequence shown here is derived from an EMBL/GenBank/DDBJ whole genome shotgun (WGS) entry which is preliminary data.</text>
</comment>
<gene>
    <name evidence="2" type="ORF">KP79_PYT06879</name>
</gene>
<keyword evidence="3" id="KW-1185">Reference proteome</keyword>
<feature type="compositionally biased region" description="Low complexity" evidence="1">
    <location>
        <begin position="352"/>
        <end position="376"/>
    </location>
</feature>
<feature type="compositionally biased region" description="Basic residues" evidence="1">
    <location>
        <begin position="317"/>
        <end position="328"/>
    </location>
</feature>
<protein>
    <submittedName>
        <fullName evidence="2">Uncharacterized protein</fullName>
    </submittedName>
</protein>
<feature type="region of interest" description="Disordered" evidence="1">
    <location>
        <begin position="190"/>
        <end position="274"/>
    </location>
</feature>
<proteinExistence type="predicted"/>
<feature type="compositionally biased region" description="Polar residues" evidence="1">
    <location>
        <begin position="207"/>
        <end position="222"/>
    </location>
</feature>
<accession>A0A210QUQ8</accession>
<evidence type="ECO:0000256" key="1">
    <source>
        <dbReference type="SAM" id="MobiDB-lite"/>
    </source>
</evidence>
<dbReference type="EMBL" id="NEDP02001786">
    <property type="protein sequence ID" value="OWF52464.1"/>
    <property type="molecule type" value="Genomic_DNA"/>
</dbReference>
<feature type="region of interest" description="Disordered" evidence="1">
    <location>
        <begin position="317"/>
        <end position="382"/>
    </location>
</feature>
<dbReference type="OrthoDB" id="10585586at2759"/>
<name>A0A210QUQ8_MIZYE</name>
<evidence type="ECO:0000313" key="2">
    <source>
        <dbReference type="EMBL" id="OWF52464.1"/>
    </source>
</evidence>
<organism evidence="2 3">
    <name type="scientific">Mizuhopecten yessoensis</name>
    <name type="common">Japanese scallop</name>
    <name type="synonym">Patinopecten yessoensis</name>
    <dbReference type="NCBI Taxonomy" id="6573"/>
    <lineage>
        <taxon>Eukaryota</taxon>
        <taxon>Metazoa</taxon>
        <taxon>Spiralia</taxon>
        <taxon>Lophotrochozoa</taxon>
        <taxon>Mollusca</taxon>
        <taxon>Bivalvia</taxon>
        <taxon>Autobranchia</taxon>
        <taxon>Pteriomorphia</taxon>
        <taxon>Pectinida</taxon>
        <taxon>Pectinoidea</taxon>
        <taxon>Pectinidae</taxon>
        <taxon>Mizuhopecten</taxon>
    </lineage>
</organism>
<sequence length="570" mass="62464">MGRTRLSDTSSDSSKKKDKQATSSKSCQNDKDNSDSDSADVQPQVYPGTHWPLDATLELYINYDAVKEIRGVKSDFYPMLFYLTKCDYSSVARVVSKLPVIMDHLQARLDKVKGLTQTSTSVEAKPAPPTTTPLIRDLKTAKEEMLKLVSNMCLSQKDAGELLDWVKTLETKKKGRTGYQLCEQEVTEDLPKPVTRTQSKTEDKLSSSKIQTNSDSKPVSTNTKPVSTNSKSVSTNSKPVSMRNQAKTDSKSDAKNTVKSPQKDAVPIGRKVRPPTGEEIFANINNMTVAQICTQANNANSKQVKKSLKDKTVITTLRKRGRPPKRKFYQASDTDSETVTVSTKRKSKSRPSKSVSPAASESSSSQPILSSPTSSPLKFSLSKGAKQHASDVIKDILNKQQQSSEVGKRDIIAGDEWSQGTPQPVRIPTQPFRNNFGPVPMCLYRVQADTDVPTENDSLDLITPKIEIDNAEEDEPYGRCVVKMEVGNSDVSMLQSSSSVESSVTASGLSQKLAPIIRTICTGPVCGGDNCVYEHSVIVQDCDSPEMDCVVESFVQEAKEAEPIIIIDDC</sequence>
<feature type="region of interest" description="Disordered" evidence="1">
    <location>
        <begin position="1"/>
        <end position="47"/>
    </location>
</feature>
<evidence type="ECO:0000313" key="3">
    <source>
        <dbReference type="Proteomes" id="UP000242188"/>
    </source>
</evidence>